<dbReference type="Proteomes" id="UP000466681">
    <property type="component" value="Chromosome"/>
</dbReference>
<name>A0AAD1H7E8_9MYCO</name>
<dbReference type="RefSeq" id="WP_179967957.1">
    <property type="nucleotide sequence ID" value="NZ_AP022560.1"/>
</dbReference>
<dbReference type="KEGG" id="mmor:MMOR_05570"/>
<accession>A0AAD1H7E8</accession>
<dbReference type="AlphaFoldDB" id="A0AAD1H7E8"/>
<evidence type="ECO:0000313" key="1">
    <source>
        <dbReference type="EMBL" id="BBW99620.1"/>
    </source>
</evidence>
<protein>
    <recommendedName>
        <fullName evidence="3">Mammalian cell entry related domain protein</fullName>
    </recommendedName>
</protein>
<evidence type="ECO:0000313" key="2">
    <source>
        <dbReference type="Proteomes" id="UP000466681"/>
    </source>
</evidence>
<sequence>MLFRLSAEAEARRLKLIGTALTLCVTVAVLLAVFNPFAGRSVGQIDVVLDLPYVGQGVSIGTPLLLHGVEVGKVTAVSNMPGGAVRLDTELQSTPTAGLTDAMVVDFRPANYFGVTGLNLIAGQGGSPLRDGMQITTVPKGNFTLQTLLARLGEITGGVVTPQLISVINKATRYTDALNPLLETMVVTAEAITKVQTVSTEQLLRNATGISVVFPGFVDAATAAGYGFNQRGGFVTFNVSGAAALPGEGEVPVPGQPQSQEFWETRSRATLDLLANSFFGAVGKLLSSHPSDLLPAVDLVKTISDTVPGLVAPAGIGDTMVELRTRFEKLYAGSPEQRALQVHILLDNLPGVQAPVNALGGP</sequence>
<reference evidence="1 2" key="1">
    <citation type="journal article" date="2019" name="Emerg. Microbes Infect.">
        <title>Comprehensive subspecies identification of 175 nontuberculous mycobacteria species based on 7547 genomic profiles.</title>
        <authorList>
            <person name="Matsumoto Y."/>
            <person name="Kinjo T."/>
            <person name="Motooka D."/>
            <person name="Nabeya D."/>
            <person name="Jung N."/>
            <person name="Uechi K."/>
            <person name="Horii T."/>
            <person name="Iida T."/>
            <person name="Fujita J."/>
            <person name="Nakamura S."/>
        </authorList>
    </citation>
    <scope>NUCLEOTIDE SEQUENCE [LARGE SCALE GENOMIC DNA]</scope>
    <source>
        <strain evidence="1 2">JCM 6375</strain>
    </source>
</reference>
<dbReference type="EMBL" id="AP022560">
    <property type="protein sequence ID" value="BBW99620.1"/>
    <property type="molecule type" value="Genomic_DNA"/>
</dbReference>
<organism evidence="1 2">
    <name type="scientific">Mycolicibacterium moriokaense</name>
    <dbReference type="NCBI Taxonomy" id="39691"/>
    <lineage>
        <taxon>Bacteria</taxon>
        <taxon>Bacillati</taxon>
        <taxon>Actinomycetota</taxon>
        <taxon>Actinomycetes</taxon>
        <taxon>Mycobacteriales</taxon>
        <taxon>Mycobacteriaceae</taxon>
        <taxon>Mycolicibacterium</taxon>
    </lineage>
</organism>
<gene>
    <name evidence="1" type="ORF">MMOR_05570</name>
</gene>
<evidence type="ECO:0008006" key="3">
    <source>
        <dbReference type="Google" id="ProtNLM"/>
    </source>
</evidence>
<keyword evidence="2" id="KW-1185">Reference proteome</keyword>
<proteinExistence type="predicted"/>